<reference evidence="1 2" key="1">
    <citation type="submission" date="2024-03" db="EMBL/GenBank/DDBJ databases">
        <title>A high-quality draft genome sequence of Diaporthe vaccinii, a causative agent of upright dieback and viscid rot disease in cranberry plants.</title>
        <authorList>
            <person name="Sarrasin M."/>
            <person name="Lang B.F."/>
            <person name="Burger G."/>
        </authorList>
    </citation>
    <scope>NUCLEOTIDE SEQUENCE [LARGE SCALE GENOMIC DNA]</scope>
    <source>
        <strain evidence="1 2">IS7</strain>
    </source>
</reference>
<name>A0ABR4EW85_9PEZI</name>
<evidence type="ECO:0000313" key="1">
    <source>
        <dbReference type="EMBL" id="KAL2286709.1"/>
    </source>
</evidence>
<organism evidence="1 2">
    <name type="scientific">Diaporthe vaccinii</name>
    <dbReference type="NCBI Taxonomy" id="105482"/>
    <lineage>
        <taxon>Eukaryota</taxon>
        <taxon>Fungi</taxon>
        <taxon>Dikarya</taxon>
        <taxon>Ascomycota</taxon>
        <taxon>Pezizomycotina</taxon>
        <taxon>Sordariomycetes</taxon>
        <taxon>Sordariomycetidae</taxon>
        <taxon>Diaporthales</taxon>
        <taxon>Diaporthaceae</taxon>
        <taxon>Diaporthe</taxon>
        <taxon>Diaporthe eres species complex</taxon>
    </lineage>
</organism>
<keyword evidence="2" id="KW-1185">Reference proteome</keyword>
<dbReference type="EMBL" id="JBAWTH010000023">
    <property type="protein sequence ID" value="KAL2286709.1"/>
    <property type="molecule type" value="Genomic_DNA"/>
</dbReference>
<accession>A0ABR4EW85</accession>
<proteinExistence type="predicted"/>
<gene>
    <name evidence="1" type="ORF">FJTKL_06696</name>
</gene>
<comment type="caution">
    <text evidence="1">The sequence shown here is derived from an EMBL/GenBank/DDBJ whole genome shotgun (WGS) entry which is preliminary data.</text>
</comment>
<dbReference type="Proteomes" id="UP001600888">
    <property type="component" value="Unassembled WGS sequence"/>
</dbReference>
<sequence length="66" mass="6942">MLITVFVGEEVRNVCGGVGGGVQQKEDEEELVVVVVIEQVSSICSLLSSSLGSSNDPFQQNSIDSV</sequence>
<evidence type="ECO:0000313" key="2">
    <source>
        <dbReference type="Proteomes" id="UP001600888"/>
    </source>
</evidence>
<protein>
    <submittedName>
        <fullName evidence="1">Uncharacterized protein</fullName>
    </submittedName>
</protein>